<protein>
    <submittedName>
        <fullName evidence="1">Uncharacterized protein</fullName>
    </submittedName>
</protein>
<evidence type="ECO:0000313" key="1">
    <source>
        <dbReference type="EMBL" id="GKX68612.1"/>
    </source>
</evidence>
<gene>
    <name evidence="1" type="ORF">rsdtw13_38700</name>
</gene>
<evidence type="ECO:0000313" key="2">
    <source>
        <dbReference type="Proteomes" id="UP001058074"/>
    </source>
</evidence>
<organism evidence="1 2">
    <name type="scientific">Inconstantimicrobium mannanitabidum</name>
    <dbReference type="NCBI Taxonomy" id="1604901"/>
    <lineage>
        <taxon>Bacteria</taxon>
        <taxon>Bacillati</taxon>
        <taxon>Bacillota</taxon>
        <taxon>Clostridia</taxon>
        <taxon>Eubacteriales</taxon>
        <taxon>Clostridiaceae</taxon>
        <taxon>Inconstantimicrobium</taxon>
    </lineage>
</organism>
<proteinExistence type="predicted"/>
<accession>A0ACB5RHP7</accession>
<dbReference type="EMBL" id="BROD01000001">
    <property type="protein sequence ID" value="GKX68612.1"/>
    <property type="molecule type" value="Genomic_DNA"/>
</dbReference>
<dbReference type="Proteomes" id="UP001058074">
    <property type="component" value="Unassembled WGS sequence"/>
</dbReference>
<sequence>MRLTNVEQTITQPNGEVIECYASGDEYFNWLHDADGYIIIQDDKTGYYSYAKHVDEKLAPSDNIVTEMAINNLGVVNAFNEAVKIEDIKVPYNIIKNKKLMYQDNPNPAPQQGTINNLVVFIRFSDDTPFSNSITVYEDMFNNSTTNYNSMYNYFKETSYNKLAVSSTFYPTTAPLTTVLSYQDSHPRAYYKPASATNPIGYTGMTDRADREHTLLENAVNSISSQVSPSLNIDADNDGKVDNVCFIVKGSPEGWNDLLWPHQWVLYTKDVFINGKRVWTYNFQLNDYLFAPAVGVGVLSHEMSHSIGYPDLYHYSQDELSPVSVWDLMERDLNPPQYSGAYMKFRYGTWIVGIPEITTPGSYTLNPLTSPTNNCYKIKSNLSATEYFVLEYRKRTSPFESSLPGSGLLVYRINTAVDGKGNAEGPPDEVYVYRPGGTTTENGDPENANLSSDVGRTSIGGADNPLFFSDGTDSGISISNVGSAGNTISFDVSFAVALSADLSITKVDSPDPVLVGENLKYELTVKNNGPDAAKNVVVTDTLSTDVEFVSVNSTKGTCSYSSGKVTCNIGDMNKLDTALITISVKPLKEGKITNTATVTSDTFDPNLSNNTATTVTTVKKVTVKLSTGAVAPDSEAKSLIIVVENKNSTEVRVLVAVKHFSDFHWQEEQEEAIIAPNSTRVLVSNKLRSLYEVVFDNVPEGVYFWTATRMECCSEPLVQSNFIAANTFRHTELIELADK</sequence>
<reference evidence="1" key="1">
    <citation type="journal article" date="2025" name="Int. J. Syst. Evol. Microbiol.">
        <title>Inconstantimicrobium mannanitabidum sp. nov., a novel member of the family Clostridiaceae isolated from anoxic soil under the treatment of reductive soil disinfestation.</title>
        <authorList>
            <person name="Ueki A."/>
            <person name="Tonouchi A."/>
            <person name="Honma S."/>
            <person name="Kaku N."/>
            <person name="Ueki K."/>
        </authorList>
    </citation>
    <scope>NUCLEOTIDE SEQUENCE</scope>
    <source>
        <strain evidence="1">TW13</strain>
    </source>
</reference>
<keyword evidence="2" id="KW-1185">Reference proteome</keyword>
<comment type="caution">
    <text evidence="1">The sequence shown here is derived from an EMBL/GenBank/DDBJ whole genome shotgun (WGS) entry which is preliminary data.</text>
</comment>
<name>A0ACB5RHP7_9CLOT</name>